<dbReference type="EMBL" id="HBUF01600346">
    <property type="protein sequence ID" value="CAG6775945.1"/>
    <property type="molecule type" value="Transcribed_RNA"/>
</dbReference>
<dbReference type="EMBL" id="HBUF01600349">
    <property type="protein sequence ID" value="CAG6775952.1"/>
    <property type="molecule type" value="Transcribed_RNA"/>
</dbReference>
<protein>
    <submittedName>
        <fullName evidence="1">Uncharacterized protein</fullName>
    </submittedName>
</protein>
<proteinExistence type="predicted"/>
<dbReference type="AlphaFoldDB" id="A0A8D9B3S5"/>
<name>A0A8D9B3S5_9HEMI</name>
<reference evidence="1" key="1">
    <citation type="submission" date="2021-05" db="EMBL/GenBank/DDBJ databases">
        <authorList>
            <person name="Alioto T."/>
            <person name="Alioto T."/>
            <person name="Gomez Garrido J."/>
        </authorList>
    </citation>
    <scope>NUCLEOTIDE SEQUENCE</scope>
</reference>
<accession>A0A8D9B3S5</accession>
<organism evidence="1">
    <name type="scientific">Cacopsylla melanoneura</name>
    <dbReference type="NCBI Taxonomy" id="428564"/>
    <lineage>
        <taxon>Eukaryota</taxon>
        <taxon>Metazoa</taxon>
        <taxon>Ecdysozoa</taxon>
        <taxon>Arthropoda</taxon>
        <taxon>Hexapoda</taxon>
        <taxon>Insecta</taxon>
        <taxon>Pterygota</taxon>
        <taxon>Neoptera</taxon>
        <taxon>Paraneoptera</taxon>
        <taxon>Hemiptera</taxon>
        <taxon>Sternorrhyncha</taxon>
        <taxon>Psylloidea</taxon>
        <taxon>Psyllidae</taxon>
        <taxon>Psyllinae</taxon>
        <taxon>Cacopsylla</taxon>
    </lineage>
</organism>
<dbReference type="EMBL" id="HBUF01600347">
    <property type="protein sequence ID" value="CAG6775948.1"/>
    <property type="molecule type" value="Transcribed_RNA"/>
</dbReference>
<sequence length="109" mass="12327">MHTAVFQIFSVLSQVNIARPFDKPLIGPYQGVGINVLTLMSSHSQCLPVIFHHTKQMNTVHYGSLMKLARNGEELLQLFLAQMIQHARIHHVGGEIVSVLRETKVRQPF</sequence>
<evidence type="ECO:0000313" key="1">
    <source>
        <dbReference type="EMBL" id="CAG6775945.1"/>
    </source>
</evidence>